<evidence type="ECO:0000313" key="3">
    <source>
        <dbReference type="Proteomes" id="UP001341840"/>
    </source>
</evidence>
<keyword evidence="3" id="KW-1185">Reference proteome</keyword>
<reference evidence="2 3" key="1">
    <citation type="journal article" date="2023" name="Plants (Basel)">
        <title>Bridging the Gap: Combining Genomics and Transcriptomics Approaches to Understand Stylosanthes scabra, an Orphan Legume from the Brazilian Caatinga.</title>
        <authorList>
            <person name="Ferreira-Neto J.R.C."/>
            <person name="da Silva M.D."/>
            <person name="Binneck E."/>
            <person name="de Melo N.F."/>
            <person name="da Silva R.H."/>
            <person name="de Melo A.L.T.M."/>
            <person name="Pandolfi V."/>
            <person name="Bustamante F.O."/>
            <person name="Brasileiro-Vidal A.C."/>
            <person name="Benko-Iseppon A.M."/>
        </authorList>
    </citation>
    <scope>NUCLEOTIDE SEQUENCE [LARGE SCALE GENOMIC DNA]</scope>
    <source>
        <tissue evidence="2">Leaves</tissue>
    </source>
</reference>
<dbReference type="Proteomes" id="UP001341840">
    <property type="component" value="Unassembled WGS sequence"/>
</dbReference>
<feature type="compositionally biased region" description="Basic and acidic residues" evidence="1">
    <location>
        <begin position="123"/>
        <end position="152"/>
    </location>
</feature>
<name>A0ABU6ZL49_9FABA</name>
<accession>A0ABU6ZL49</accession>
<comment type="caution">
    <text evidence="2">The sequence shown here is derived from an EMBL/GenBank/DDBJ whole genome shotgun (WGS) entry which is preliminary data.</text>
</comment>
<sequence length="152" mass="17052">MGSYPLFVYIDQHVDGKRSHILRDRECSFRPGRPYELPIKSLLALRHRDPSRGRDPSPQRFGPSRRASPTPQYSPLSPVSRLGSPPSLSKMIPLIQSIEGERPLRSWEIIPPSEGWMCDGDEVAGKEISGDVSSRVDESKGIEEEAKKGEEE</sequence>
<evidence type="ECO:0000313" key="2">
    <source>
        <dbReference type="EMBL" id="MED6222698.1"/>
    </source>
</evidence>
<proteinExistence type="predicted"/>
<feature type="compositionally biased region" description="Basic and acidic residues" evidence="1">
    <location>
        <begin position="46"/>
        <end position="57"/>
    </location>
</feature>
<evidence type="ECO:0000256" key="1">
    <source>
        <dbReference type="SAM" id="MobiDB-lite"/>
    </source>
</evidence>
<dbReference type="EMBL" id="JASCZI010272549">
    <property type="protein sequence ID" value="MED6222698.1"/>
    <property type="molecule type" value="Genomic_DNA"/>
</dbReference>
<feature type="region of interest" description="Disordered" evidence="1">
    <location>
        <begin position="44"/>
        <end position="88"/>
    </location>
</feature>
<organism evidence="2 3">
    <name type="scientific">Stylosanthes scabra</name>
    <dbReference type="NCBI Taxonomy" id="79078"/>
    <lineage>
        <taxon>Eukaryota</taxon>
        <taxon>Viridiplantae</taxon>
        <taxon>Streptophyta</taxon>
        <taxon>Embryophyta</taxon>
        <taxon>Tracheophyta</taxon>
        <taxon>Spermatophyta</taxon>
        <taxon>Magnoliopsida</taxon>
        <taxon>eudicotyledons</taxon>
        <taxon>Gunneridae</taxon>
        <taxon>Pentapetalae</taxon>
        <taxon>rosids</taxon>
        <taxon>fabids</taxon>
        <taxon>Fabales</taxon>
        <taxon>Fabaceae</taxon>
        <taxon>Papilionoideae</taxon>
        <taxon>50 kb inversion clade</taxon>
        <taxon>dalbergioids sensu lato</taxon>
        <taxon>Dalbergieae</taxon>
        <taxon>Pterocarpus clade</taxon>
        <taxon>Stylosanthes</taxon>
    </lineage>
</organism>
<protein>
    <submittedName>
        <fullName evidence="2">Uncharacterized protein</fullName>
    </submittedName>
</protein>
<feature type="region of interest" description="Disordered" evidence="1">
    <location>
        <begin position="113"/>
        <end position="152"/>
    </location>
</feature>
<feature type="compositionally biased region" description="Polar residues" evidence="1">
    <location>
        <begin position="67"/>
        <end position="77"/>
    </location>
</feature>
<gene>
    <name evidence="2" type="ORF">PIB30_066870</name>
</gene>